<dbReference type="AlphaFoldDB" id="A0A1Q8TDC2"/>
<dbReference type="PANTHER" id="PTHR35813">
    <property type="entry name" value="INNER MEMBRANE PROTEIN YBAN"/>
    <property type="match status" value="1"/>
</dbReference>
<evidence type="ECO:0000256" key="1">
    <source>
        <dbReference type="PIRNR" id="PIRNR016789"/>
    </source>
</evidence>
<keyword evidence="2" id="KW-1133">Transmembrane helix</keyword>
<evidence type="ECO:0000313" key="4">
    <source>
        <dbReference type="Proteomes" id="UP000186806"/>
    </source>
</evidence>
<dbReference type="InterPro" id="IPR007401">
    <property type="entry name" value="DUF454"/>
</dbReference>
<evidence type="ECO:0000313" key="3">
    <source>
        <dbReference type="EMBL" id="OLO11628.1"/>
    </source>
</evidence>
<feature type="transmembrane region" description="Helical" evidence="2">
    <location>
        <begin position="7"/>
        <end position="28"/>
    </location>
</feature>
<dbReference type="PANTHER" id="PTHR35813:SF1">
    <property type="entry name" value="INNER MEMBRANE PROTEIN YBAN"/>
    <property type="match status" value="1"/>
</dbReference>
<feature type="transmembrane region" description="Helical" evidence="2">
    <location>
        <begin position="99"/>
        <end position="117"/>
    </location>
</feature>
<accession>A0A1Q8TDC2</accession>
<dbReference type="RefSeq" id="WP_040242392.1">
    <property type="nucleotide sequence ID" value="NZ_JAKGAJ010000003.1"/>
</dbReference>
<dbReference type="OrthoDB" id="9816293at2"/>
<reference evidence="3 4" key="1">
    <citation type="submission" date="2016-12" db="EMBL/GenBank/DDBJ databases">
        <title>Draft genome sequences of strains Salinicola socius SMB35, Salinicola sp. MH3R3-1 and Chromohalobacter sp. SMB17 from the Verkhnekamsk potash mining region of Russia.</title>
        <authorList>
            <person name="Mavrodi D.V."/>
            <person name="Olsson B.E."/>
            <person name="Korsakova E.S."/>
            <person name="Pyankova A."/>
            <person name="Mavrodi O.V."/>
            <person name="Plotnikova E.G."/>
        </authorList>
    </citation>
    <scope>NUCLEOTIDE SEQUENCE [LARGE SCALE GENOMIC DNA]</scope>
    <source>
        <strain evidence="3 4">SMB17</strain>
    </source>
</reference>
<organism evidence="3 4">
    <name type="scientific">Chromohalobacter japonicus</name>
    <dbReference type="NCBI Taxonomy" id="223900"/>
    <lineage>
        <taxon>Bacteria</taxon>
        <taxon>Pseudomonadati</taxon>
        <taxon>Pseudomonadota</taxon>
        <taxon>Gammaproteobacteria</taxon>
        <taxon>Oceanospirillales</taxon>
        <taxon>Halomonadaceae</taxon>
        <taxon>Chromohalobacter</taxon>
    </lineage>
</organism>
<evidence type="ECO:0000256" key="2">
    <source>
        <dbReference type="SAM" id="Phobius"/>
    </source>
</evidence>
<comment type="subcellular location">
    <subcellularLocation>
        <location evidence="1">Cell inner membrane</location>
        <topology evidence="1">Multi-pass membrane protein</topology>
    </subcellularLocation>
</comment>
<dbReference type="GO" id="GO:0005886">
    <property type="term" value="C:plasma membrane"/>
    <property type="evidence" value="ECO:0007669"/>
    <property type="project" value="UniProtKB-SubCell"/>
</dbReference>
<keyword evidence="4" id="KW-1185">Reference proteome</keyword>
<comment type="caution">
    <text evidence="3">The sequence shown here is derived from an EMBL/GenBank/DDBJ whole genome shotgun (WGS) entry which is preliminary data.</text>
</comment>
<dbReference type="Pfam" id="PF04304">
    <property type="entry name" value="DUF454"/>
    <property type="match status" value="1"/>
</dbReference>
<protein>
    <recommendedName>
        <fullName evidence="1">Inner membrane protein</fullName>
    </recommendedName>
</protein>
<dbReference type="PIRSF" id="PIRSF016789">
    <property type="entry name" value="DUF454"/>
    <property type="match status" value="1"/>
</dbReference>
<keyword evidence="1" id="KW-1003">Cell membrane</keyword>
<dbReference type="STRING" id="223900.GCA_000821045_01591"/>
<keyword evidence="2" id="KW-0812">Transmembrane</keyword>
<dbReference type="EMBL" id="MSDQ01000020">
    <property type="protein sequence ID" value="OLO11628.1"/>
    <property type="molecule type" value="Genomic_DNA"/>
</dbReference>
<dbReference type="Proteomes" id="UP000186806">
    <property type="component" value="Unassembled WGS sequence"/>
</dbReference>
<proteinExistence type="predicted"/>
<sequence length="144" mass="16119">MYDIRKLLFICLAGVSFSLGVIGLFLPIMPTTCFMLVAVWAASKSSPRFANWIRRHPRFGPSILAWERERAIPRHAKWMACVMLLVSMGVIAFTVDPLVLRVALIIGLMGIAVWILTRPTPSLGRCPVLSSFEESSSSQRQESR</sequence>
<gene>
    <name evidence="3" type="ORF">BTW10_08320</name>
</gene>
<keyword evidence="1" id="KW-0997">Cell inner membrane</keyword>
<keyword evidence="1 2" id="KW-0472">Membrane</keyword>
<name>A0A1Q8TDC2_9GAMM</name>